<accession>A0A5C3QY09</accession>
<dbReference type="PANTHER" id="PTHR28017:SF1">
    <property type="entry name" value="DASH COMPLEX SUBUNIT DAD3"/>
    <property type="match status" value="1"/>
</dbReference>
<evidence type="ECO:0000256" key="7">
    <source>
        <dbReference type="ARBA" id="ARBA00022618"/>
    </source>
</evidence>
<evidence type="ECO:0000313" key="20">
    <source>
        <dbReference type="Proteomes" id="UP000305067"/>
    </source>
</evidence>
<keyword evidence="9" id="KW-0498">Mitosis</keyword>
<keyword evidence="11" id="KW-0995">Kinetochore</keyword>
<dbReference type="GO" id="GO:0051301">
    <property type="term" value="P:cell division"/>
    <property type="evidence" value="ECO:0007669"/>
    <property type="project" value="UniProtKB-KW"/>
</dbReference>
<evidence type="ECO:0000256" key="17">
    <source>
        <dbReference type="ARBA" id="ARBA00044305"/>
    </source>
</evidence>
<evidence type="ECO:0000256" key="9">
    <source>
        <dbReference type="ARBA" id="ARBA00022776"/>
    </source>
</evidence>
<dbReference type="AlphaFoldDB" id="A0A5C3QY09"/>
<dbReference type="Proteomes" id="UP000305067">
    <property type="component" value="Unassembled WGS sequence"/>
</dbReference>
<evidence type="ECO:0000256" key="8">
    <source>
        <dbReference type="ARBA" id="ARBA00022701"/>
    </source>
</evidence>
<keyword evidence="7" id="KW-0132">Cell division</keyword>
<comment type="similarity">
    <text evidence="4">Belongs to the DASH complex DAD3 family.</text>
</comment>
<evidence type="ECO:0000256" key="2">
    <source>
        <dbReference type="ARBA" id="ARBA00004186"/>
    </source>
</evidence>
<dbReference type="EMBL" id="ML178815">
    <property type="protein sequence ID" value="TFL06268.1"/>
    <property type="molecule type" value="Genomic_DNA"/>
</dbReference>
<dbReference type="GO" id="GO:0005874">
    <property type="term" value="C:microtubule"/>
    <property type="evidence" value="ECO:0007669"/>
    <property type="project" value="UniProtKB-KW"/>
</dbReference>
<comment type="subcellular location">
    <subcellularLocation>
        <location evidence="3">Chromosome</location>
        <location evidence="3">Centromere</location>
        <location evidence="3">Kinetochore</location>
    </subcellularLocation>
    <subcellularLocation>
        <location evidence="2">Cytoplasm</location>
        <location evidence="2">Cytoskeleton</location>
        <location evidence="2">Spindle</location>
    </subcellularLocation>
    <subcellularLocation>
        <location evidence="1">Nucleus</location>
    </subcellularLocation>
</comment>
<gene>
    <name evidence="19" type="ORF">BDV98DRAFT_588556</name>
</gene>
<dbReference type="Pfam" id="PF08656">
    <property type="entry name" value="DASH_Dad3"/>
    <property type="match status" value="1"/>
</dbReference>
<keyword evidence="6" id="KW-0963">Cytoplasm</keyword>
<keyword evidence="10" id="KW-0159">Chromosome partition</keyword>
<evidence type="ECO:0000256" key="6">
    <source>
        <dbReference type="ARBA" id="ARBA00022490"/>
    </source>
</evidence>
<proteinExistence type="inferred from homology"/>
<evidence type="ECO:0000256" key="10">
    <source>
        <dbReference type="ARBA" id="ARBA00022829"/>
    </source>
</evidence>
<evidence type="ECO:0000313" key="19">
    <source>
        <dbReference type="EMBL" id="TFL06268.1"/>
    </source>
</evidence>
<dbReference type="GO" id="GO:0051010">
    <property type="term" value="F:microtubule plus-end binding"/>
    <property type="evidence" value="ECO:0007669"/>
    <property type="project" value="TreeGrafter"/>
</dbReference>
<dbReference type="InterPro" id="IPR013965">
    <property type="entry name" value="DASH_Dad3"/>
</dbReference>
<evidence type="ECO:0000256" key="18">
    <source>
        <dbReference type="SAM" id="MobiDB-lite"/>
    </source>
</evidence>
<evidence type="ECO:0000256" key="1">
    <source>
        <dbReference type="ARBA" id="ARBA00004123"/>
    </source>
</evidence>
<keyword evidence="14" id="KW-0131">Cell cycle</keyword>
<keyword evidence="15" id="KW-0137">Centromere</keyword>
<dbReference type="GO" id="GO:0042729">
    <property type="term" value="C:DASH complex"/>
    <property type="evidence" value="ECO:0007669"/>
    <property type="project" value="InterPro"/>
</dbReference>
<dbReference type="STRING" id="1884261.A0A5C3QY09"/>
<evidence type="ECO:0000256" key="5">
    <source>
        <dbReference type="ARBA" id="ARBA00022454"/>
    </source>
</evidence>
<reference evidence="19 20" key="1">
    <citation type="journal article" date="2019" name="Nat. Ecol. Evol.">
        <title>Megaphylogeny resolves global patterns of mushroom evolution.</title>
        <authorList>
            <person name="Varga T."/>
            <person name="Krizsan K."/>
            <person name="Foldi C."/>
            <person name="Dima B."/>
            <person name="Sanchez-Garcia M."/>
            <person name="Sanchez-Ramirez S."/>
            <person name="Szollosi G.J."/>
            <person name="Szarkandi J.G."/>
            <person name="Papp V."/>
            <person name="Albert L."/>
            <person name="Andreopoulos W."/>
            <person name="Angelini C."/>
            <person name="Antonin V."/>
            <person name="Barry K.W."/>
            <person name="Bougher N.L."/>
            <person name="Buchanan P."/>
            <person name="Buyck B."/>
            <person name="Bense V."/>
            <person name="Catcheside P."/>
            <person name="Chovatia M."/>
            <person name="Cooper J."/>
            <person name="Damon W."/>
            <person name="Desjardin D."/>
            <person name="Finy P."/>
            <person name="Geml J."/>
            <person name="Haridas S."/>
            <person name="Hughes K."/>
            <person name="Justo A."/>
            <person name="Karasinski D."/>
            <person name="Kautmanova I."/>
            <person name="Kiss B."/>
            <person name="Kocsube S."/>
            <person name="Kotiranta H."/>
            <person name="LaButti K.M."/>
            <person name="Lechner B.E."/>
            <person name="Liimatainen K."/>
            <person name="Lipzen A."/>
            <person name="Lukacs Z."/>
            <person name="Mihaltcheva S."/>
            <person name="Morgado L.N."/>
            <person name="Niskanen T."/>
            <person name="Noordeloos M.E."/>
            <person name="Ohm R.A."/>
            <person name="Ortiz-Santana B."/>
            <person name="Ovrebo C."/>
            <person name="Racz N."/>
            <person name="Riley R."/>
            <person name="Savchenko A."/>
            <person name="Shiryaev A."/>
            <person name="Soop K."/>
            <person name="Spirin V."/>
            <person name="Szebenyi C."/>
            <person name="Tomsovsky M."/>
            <person name="Tulloss R.E."/>
            <person name="Uehling J."/>
            <person name="Grigoriev I.V."/>
            <person name="Vagvolgyi C."/>
            <person name="Papp T."/>
            <person name="Martin F.M."/>
            <person name="Miettinen O."/>
            <person name="Hibbett D.S."/>
            <person name="Nagy L.G."/>
        </authorList>
    </citation>
    <scope>NUCLEOTIDE SEQUENCE [LARGE SCALE GENOMIC DNA]</scope>
    <source>
        <strain evidence="19 20">CBS 309.79</strain>
    </source>
</reference>
<evidence type="ECO:0000256" key="4">
    <source>
        <dbReference type="ARBA" id="ARBA00006277"/>
    </source>
</evidence>
<name>A0A5C3QY09_9AGAR</name>
<evidence type="ECO:0000256" key="13">
    <source>
        <dbReference type="ARBA" id="ARBA00023242"/>
    </source>
</evidence>
<evidence type="ECO:0000256" key="15">
    <source>
        <dbReference type="ARBA" id="ARBA00023328"/>
    </source>
</evidence>
<dbReference type="GO" id="GO:0008608">
    <property type="term" value="P:attachment of spindle microtubules to kinetochore"/>
    <property type="evidence" value="ECO:0007669"/>
    <property type="project" value="InterPro"/>
</dbReference>
<evidence type="ECO:0000256" key="12">
    <source>
        <dbReference type="ARBA" id="ARBA00023212"/>
    </source>
</evidence>
<keyword evidence="8" id="KW-0493">Microtubule</keyword>
<dbReference type="PANTHER" id="PTHR28017">
    <property type="entry name" value="DASH COMPLEX SUBUNIT DAD3"/>
    <property type="match status" value="1"/>
</dbReference>
<protein>
    <recommendedName>
        <fullName evidence="16">DASH complex subunit DAD3</fullName>
    </recommendedName>
    <alternativeName>
        <fullName evidence="17">Outer kinetochore protein DAD3</fullName>
    </alternativeName>
</protein>
<keyword evidence="13" id="KW-0539">Nucleus</keyword>
<evidence type="ECO:0000256" key="14">
    <source>
        <dbReference type="ARBA" id="ARBA00023306"/>
    </source>
</evidence>
<evidence type="ECO:0000256" key="3">
    <source>
        <dbReference type="ARBA" id="ARBA00004629"/>
    </source>
</evidence>
<feature type="region of interest" description="Disordered" evidence="18">
    <location>
        <begin position="92"/>
        <end position="111"/>
    </location>
</feature>
<keyword evidence="20" id="KW-1185">Reference proteome</keyword>
<sequence length="111" mass="12519">MTSTASESLDSVFETNPYASVQNLSSQEAAVLWEYAKLARHLYLVIQRTNALSEQPDQYLVARLRILETKMGLVLTLFKASIWGVINEQTQNAQQQEAGSLVEDDTTIRRD</sequence>
<dbReference type="OrthoDB" id="2443965at2759"/>
<dbReference type="GO" id="GO:0072686">
    <property type="term" value="C:mitotic spindle"/>
    <property type="evidence" value="ECO:0007669"/>
    <property type="project" value="InterPro"/>
</dbReference>
<organism evidence="19 20">
    <name type="scientific">Pterulicium gracile</name>
    <dbReference type="NCBI Taxonomy" id="1884261"/>
    <lineage>
        <taxon>Eukaryota</taxon>
        <taxon>Fungi</taxon>
        <taxon>Dikarya</taxon>
        <taxon>Basidiomycota</taxon>
        <taxon>Agaricomycotina</taxon>
        <taxon>Agaricomycetes</taxon>
        <taxon>Agaricomycetidae</taxon>
        <taxon>Agaricales</taxon>
        <taxon>Pleurotineae</taxon>
        <taxon>Pterulaceae</taxon>
        <taxon>Pterulicium</taxon>
    </lineage>
</organism>
<evidence type="ECO:0000256" key="11">
    <source>
        <dbReference type="ARBA" id="ARBA00022838"/>
    </source>
</evidence>
<evidence type="ECO:0000256" key="16">
    <source>
        <dbReference type="ARBA" id="ARBA00044179"/>
    </source>
</evidence>
<keyword evidence="12" id="KW-0206">Cytoskeleton</keyword>
<keyword evidence="5" id="KW-0158">Chromosome</keyword>